<feature type="region of interest" description="Disordered" evidence="1">
    <location>
        <begin position="75"/>
        <end position="109"/>
    </location>
</feature>
<feature type="compositionally biased region" description="Basic and acidic residues" evidence="1">
    <location>
        <begin position="75"/>
        <end position="90"/>
    </location>
</feature>
<dbReference type="AlphaFoldDB" id="A0A068WBL2"/>
<evidence type="ECO:0000313" key="2">
    <source>
        <dbReference type="EMBL" id="CDS14996.1"/>
    </source>
</evidence>
<accession>A0A068WBL2</accession>
<organism evidence="2">
    <name type="scientific">Echinococcus granulosus</name>
    <name type="common">Hydatid tapeworm</name>
    <dbReference type="NCBI Taxonomy" id="6210"/>
    <lineage>
        <taxon>Eukaryota</taxon>
        <taxon>Metazoa</taxon>
        <taxon>Spiralia</taxon>
        <taxon>Lophotrochozoa</taxon>
        <taxon>Platyhelminthes</taxon>
        <taxon>Cestoda</taxon>
        <taxon>Eucestoda</taxon>
        <taxon>Cyclophyllidea</taxon>
        <taxon>Taeniidae</taxon>
        <taxon>Echinococcus</taxon>
        <taxon>Echinococcus granulosus group</taxon>
    </lineage>
</organism>
<evidence type="ECO:0000313" key="4">
    <source>
        <dbReference type="WBParaSite" id="EgrG_002011900"/>
    </source>
</evidence>
<evidence type="ECO:0000256" key="1">
    <source>
        <dbReference type="SAM" id="MobiDB-lite"/>
    </source>
</evidence>
<dbReference type="WBParaSite" id="EgrG_002011900">
    <property type="protein sequence ID" value="EgrG_002011900"/>
    <property type="gene ID" value="EgrG_002011900"/>
</dbReference>
<evidence type="ECO:0000313" key="3">
    <source>
        <dbReference type="Proteomes" id="UP000492820"/>
    </source>
</evidence>
<dbReference type="EMBL" id="LK028576">
    <property type="protein sequence ID" value="CDS14996.1"/>
    <property type="molecule type" value="Genomic_DNA"/>
</dbReference>
<reference evidence="4" key="3">
    <citation type="submission" date="2020-10" db="UniProtKB">
        <authorList>
            <consortium name="WormBaseParasite"/>
        </authorList>
    </citation>
    <scope>IDENTIFICATION</scope>
</reference>
<reference evidence="2" key="2">
    <citation type="submission" date="2014-06" db="EMBL/GenBank/DDBJ databases">
        <authorList>
            <person name="Aslett M."/>
        </authorList>
    </citation>
    <scope>NUCLEOTIDE SEQUENCE</scope>
</reference>
<name>A0A068WBL2_ECHGR</name>
<proteinExistence type="predicted"/>
<gene>
    <name evidence="2" type="ORF">EgrG_002011900</name>
</gene>
<protein>
    <submittedName>
        <fullName evidence="2 4">Uncharacterized protein</fullName>
    </submittedName>
</protein>
<dbReference type="Proteomes" id="UP000492820">
    <property type="component" value="Unassembled WGS sequence"/>
</dbReference>
<reference evidence="2 3" key="1">
    <citation type="journal article" date="2013" name="Nature">
        <title>The genomes of four tapeworm species reveal adaptations to parasitism.</title>
        <authorList>
            <person name="Tsai I.J."/>
            <person name="Zarowiecki M."/>
            <person name="Holroyd N."/>
            <person name="Garciarrubio A."/>
            <person name="Sanchez-Flores A."/>
            <person name="Brooks K.L."/>
            <person name="Tracey A."/>
            <person name="Bobes R.J."/>
            <person name="Fragoso G."/>
            <person name="Sciutto E."/>
            <person name="Aslett M."/>
            <person name="Beasley H."/>
            <person name="Bennett H.M."/>
            <person name="Cai J."/>
            <person name="Camicia F."/>
            <person name="Clark R."/>
            <person name="Cucher M."/>
            <person name="De Silva N."/>
            <person name="Day T.A."/>
            <person name="Deplazes P."/>
            <person name="Estrada K."/>
            <person name="Fernandez C."/>
            <person name="Holland P.W."/>
            <person name="Hou J."/>
            <person name="Hu S."/>
            <person name="Huckvale T."/>
            <person name="Hung S.S."/>
            <person name="Kamenetzky L."/>
            <person name="Keane J.A."/>
            <person name="Kiss F."/>
            <person name="Koziol U."/>
            <person name="Lambert O."/>
            <person name="Liu K."/>
            <person name="Luo X."/>
            <person name="Luo Y."/>
            <person name="Macchiaroli N."/>
            <person name="Nichol S."/>
            <person name="Paps J."/>
            <person name="Parkinson J."/>
            <person name="Pouchkina-Stantcheva N."/>
            <person name="Riddiford N."/>
            <person name="Rosenzvit M."/>
            <person name="Salinas G."/>
            <person name="Wasmuth J.D."/>
            <person name="Zamanian M."/>
            <person name="Zheng Y."/>
            <person name="Cai X."/>
            <person name="Soberon X."/>
            <person name="Olson P.D."/>
            <person name="Laclette J.P."/>
            <person name="Brehm K."/>
            <person name="Berriman M."/>
            <person name="Garciarrubio A."/>
            <person name="Bobes R.J."/>
            <person name="Fragoso G."/>
            <person name="Sanchez-Flores A."/>
            <person name="Estrada K."/>
            <person name="Cevallos M.A."/>
            <person name="Morett E."/>
            <person name="Gonzalez V."/>
            <person name="Portillo T."/>
            <person name="Ochoa-Leyva A."/>
            <person name="Jose M.V."/>
            <person name="Sciutto E."/>
            <person name="Landa A."/>
            <person name="Jimenez L."/>
            <person name="Valdes V."/>
            <person name="Carrero J.C."/>
            <person name="Larralde C."/>
            <person name="Morales-Montor J."/>
            <person name="Limon-Lason J."/>
            <person name="Soberon X."/>
            <person name="Laclette J.P."/>
        </authorList>
    </citation>
    <scope>NUCLEOTIDE SEQUENCE [LARGE SCALE GENOMIC DNA]</scope>
</reference>
<sequence>MRMRERDTIPPHLLYRPDEASAWHSTNGGRISHMESLSKQAEKDVSAEASGHACFSPPLALARYDLGEDLRHYIGDNDGSAESKKNDPVGERGGSACLSVCPTGVAETD</sequence>